<dbReference type="SUPFAM" id="SSF46785">
    <property type="entry name" value="Winged helix' DNA-binding domain"/>
    <property type="match status" value="1"/>
</dbReference>
<dbReference type="PANTHER" id="PTHR33154">
    <property type="entry name" value="TRANSCRIPTIONAL REGULATOR, ARSR FAMILY"/>
    <property type="match status" value="1"/>
</dbReference>
<dbReference type="Pfam" id="PF01022">
    <property type="entry name" value="HTH_5"/>
    <property type="match status" value="1"/>
</dbReference>
<dbReference type="InterPro" id="IPR036390">
    <property type="entry name" value="WH_DNA-bd_sf"/>
</dbReference>
<evidence type="ECO:0000313" key="6">
    <source>
        <dbReference type="Proteomes" id="UP000611762"/>
    </source>
</evidence>
<dbReference type="InterPro" id="IPR011991">
    <property type="entry name" value="ArsR-like_HTH"/>
</dbReference>
<name>A0A926DJZ6_9FIRM</name>
<dbReference type="InterPro" id="IPR001845">
    <property type="entry name" value="HTH_ArsR_DNA-bd_dom"/>
</dbReference>
<dbReference type="InterPro" id="IPR036388">
    <property type="entry name" value="WH-like_DNA-bd_sf"/>
</dbReference>
<dbReference type="SMART" id="SM00418">
    <property type="entry name" value="HTH_ARSR"/>
    <property type="match status" value="1"/>
</dbReference>
<evidence type="ECO:0000256" key="3">
    <source>
        <dbReference type="ARBA" id="ARBA00023163"/>
    </source>
</evidence>
<evidence type="ECO:0000256" key="1">
    <source>
        <dbReference type="ARBA" id="ARBA00023015"/>
    </source>
</evidence>
<sequence>MPQIRLLKEPGYIYDLIFIFYLKFNTKLCINNLDSNDKKLSENIKFFNDLLDQFPEISEDLYVFFHAVENGRCFITTQYFNPHKEQFSTTFNFKFLQKELSDKDKIIRNMVRFYFYDLTDEQVDDCVNSSSALFSYIKNSNYGAEIKSKLYEFFHDTEHHIQTLYYELMTKEFMLSQYYEKNYQKILDVYNQTTFETLSKNLKGLDDLNFIKKDNLTLYVSFCLLRKYCMNFFGVQEGVVYLLGYDYFSVLDFVKNKKDLNLLDFGNAICEESRVKILELLLERSEVTCKDLEKIFSFSGSTAYHHITMMTKIGVVKTRNEGKTILYSLNRKYFDAIIDVLSKYSSK</sequence>
<keyword evidence="2" id="KW-0238">DNA-binding</keyword>
<dbReference type="RefSeq" id="WP_249311449.1">
    <property type="nucleotide sequence ID" value="NZ_JACRSU010000001.1"/>
</dbReference>
<evidence type="ECO:0000259" key="4">
    <source>
        <dbReference type="PROSITE" id="PS50987"/>
    </source>
</evidence>
<organism evidence="5 6">
    <name type="scientific">Congzhengia minquanensis</name>
    <dbReference type="NCBI Taxonomy" id="2763657"/>
    <lineage>
        <taxon>Bacteria</taxon>
        <taxon>Bacillati</taxon>
        <taxon>Bacillota</taxon>
        <taxon>Clostridia</taxon>
        <taxon>Eubacteriales</taxon>
        <taxon>Oscillospiraceae</taxon>
        <taxon>Congzhengia</taxon>
    </lineage>
</organism>
<comment type="caution">
    <text evidence="5">The sequence shown here is derived from an EMBL/GenBank/DDBJ whole genome shotgun (WGS) entry which is preliminary data.</text>
</comment>
<dbReference type="AlphaFoldDB" id="A0A926DJZ6"/>
<proteinExistence type="predicted"/>
<dbReference type="PROSITE" id="PS50987">
    <property type="entry name" value="HTH_ARSR_2"/>
    <property type="match status" value="1"/>
</dbReference>
<dbReference type="Proteomes" id="UP000611762">
    <property type="component" value="Unassembled WGS sequence"/>
</dbReference>
<dbReference type="PRINTS" id="PR00778">
    <property type="entry name" value="HTHARSR"/>
</dbReference>
<dbReference type="Gene3D" id="1.10.10.10">
    <property type="entry name" value="Winged helix-like DNA-binding domain superfamily/Winged helix DNA-binding domain"/>
    <property type="match status" value="1"/>
</dbReference>
<evidence type="ECO:0000313" key="5">
    <source>
        <dbReference type="EMBL" id="MBC8540340.1"/>
    </source>
</evidence>
<evidence type="ECO:0000256" key="2">
    <source>
        <dbReference type="ARBA" id="ARBA00023125"/>
    </source>
</evidence>
<gene>
    <name evidence="5" type="ORF">H8698_05060</name>
</gene>
<dbReference type="PANTHER" id="PTHR33154:SF33">
    <property type="entry name" value="TRANSCRIPTIONAL REPRESSOR SDPR"/>
    <property type="match status" value="1"/>
</dbReference>
<dbReference type="InterPro" id="IPR051081">
    <property type="entry name" value="HTH_MetalResp_TranReg"/>
</dbReference>
<dbReference type="GO" id="GO:0003677">
    <property type="term" value="F:DNA binding"/>
    <property type="evidence" value="ECO:0007669"/>
    <property type="project" value="UniProtKB-KW"/>
</dbReference>
<keyword evidence="3" id="KW-0804">Transcription</keyword>
<dbReference type="GO" id="GO:0003700">
    <property type="term" value="F:DNA-binding transcription factor activity"/>
    <property type="evidence" value="ECO:0007669"/>
    <property type="project" value="InterPro"/>
</dbReference>
<reference evidence="5" key="1">
    <citation type="submission" date="2020-08" db="EMBL/GenBank/DDBJ databases">
        <title>Genome public.</title>
        <authorList>
            <person name="Liu C."/>
            <person name="Sun Q."/>
        </authorList>
    </citation>
    <scope>NUCLEOTIDE SEQUENCE</scope>
    <source>
        <strain evidence="5">H8</strain>
    </source>
</reference>
<protein>
    <submittedName>
        <fullName evidence="5">Winged helix-turn-helix transcriptional regulator</fullName>
    </submittedName>
</protein>
<feature type="domain" description="HTH arsR-type" evidence="4">
    <location>
        <begin position="254"/>
        <end position="347"/>
    </location>
</feature>
<dbReference type="EMBL" id="JACRSU010000001">
    <property type="protein sequence ID" value="MBC8540340.1"/>
    <property type="molecule type" value="Genomic_DNA"/>
</dbReference>
<accession>A0A926DJZ6</accession>
<dbReference type="CDD" id="cd00090">
    <property type="entry name" value="HTH_ARSR"/>
    <property type="match status" value="1"/>
</dbReference>
<keyword evidence="1" id="KW-0805">Transcription regulation</keyword>
<keyword evidence="6" id="KW-1185">Reference proteome</keyword>